<evidence type="ECO:0000313" key="1">
    <source>
        <dbReference type="EMBL" id="JAE27001.1"/>
    </source>
</evidence>
<organism evidence="1">
    <name type="scientific">Arundo donax</name>
    <name type="common">Giant reed</name>
    <name type="synonym">Donax arundinaceus</name>
    <dbReference type="NCBI Taxonomy" id="35708"/>
    <lineage>
        <taxon>Eukaryota</taxon>
        <taxon>Viridiplantae</taxon>
        <taxon>Streptophyta</taxon>
        <taxon>Embryophyta</taxon>
        <taxon>Tracheophyta</taxon>
        <taxon>Spermatophyta</taxon>
        <taxon>Magnoliopsida</taxon>
        <taxon>Liliopsida</taxon>
        <taxon>Poales</taxon>
        <taxon>Poaceae</taxon>
        <taxon>PACMAD clade</taxon>
        <taxon>Arundinoideae</taxon>
        <taxon>Arundineae</taxon>
        <taxon>Arundo</taxon>
    </lineage>
</organism>
<accession>A0A0A9GWR5</accession>
<name>A0A0A9GWR5_ARUDO</name>
<sequence>MNAVVPAPAPSASPSLPLPPAKGLCLTLSVASPICARMASMVLTSTGCPCGSDR</sequence>
<reference evidence="1" key="2">
    <citation type="journal article" date="2015" name="Data Brief">
        <title>Shoot transcriptome of the giant reed, Arundo donax.</title>
        <authorList>
            <person name="Barrero R.A."/>
            <person name="Guerrero F.D."/>
            <person name="Moolhuijzen P."/>
            <person name="Goolsby J.A."/>
            <person name="Tidwell J."/>
            <person name="Bellgard S.E."/>
            <person name="Bellgard M.I."/>
        </authorList>
    </citation>
    <scope>NUCLEOTIDE SEQUENCE</scope>
    <source>
        <tissue evidence="1">Shoot tissue taken approximately 20 cm above the soil surface</tissue>
    </source>
</reference>
<proteinExistence type="predicted"/>
<protein>
    <submittedName>
        <fullName evidence="1">Uncharacterized protein</fullName>
    </submittedName>
</protein>
<reference evidence="1" key="1">
    <citation type="submission" date="2014-09" db="EMBL/GenBank/DDBJ databases">
        <authorList>
            <person name="Magalhaes I.L.F."/>
            <person name="Oliveira U."/>
            <person name="Santos F.R."/>
            <person name="Vidigal T.H.D.A."/>
            <person name="Brescovit A.D."/>
            <person name="Santos A.J."/>
        </authorList>
    </citation>
    <scope>NUCLEOTIDE SEQUENCE</scope>
    <source>
        <tissue evidence="1">Shoot tissue taken approximately 20 cm above the soil surface</tissue>
    </source>
</reference>
<dbReference type="AlphaFoldDB" id="A0A0A9GWR5"/>
<dbReference type="EMBL" id="GBRH01170895">
    <property type="protein sequence ID" value="JAE27001.1"/>
    <property type="molecule type" value="Transcribed_RNA"/>
</dbReference>